<reference evidence="2" key="2">
    <citation type="submission" date="2020-09" db="EMBL/GenBank/DDBJ databases">
        <authorList>
            <person name="Sun Q."/>
            <person name="Zhou Y."/>
        </authorList>
    </citation>
    <scope>NUCLEOTIDE SEQUENCE</scope>
    <source>
        <strain evidence="2">CGMCC 1.15447</strain>
    </source>
</reference>
<evidence type="ECO:0000313" key="3">
    <source>
        <dbReference type="Proteomes" id="UP000648801"/>
    </source>
</evidence>
<proteinExistence type="predicted"/>
<evidence type="ECO:0000313" key="2">
    <source>
        <dbReference type="EMBL" id="GGA70068.1"/>
    </source>
</evidence>
<comment type="caution">
    <text evidence="2">The sequence shown here is derived from an EMBL/GenBank/DDBJ whole genome shotgun (WGS) entry which is preliminary data.</text>
</comment>
<name>A0A916RTW7_9BACT</name>
<sequence>MFTNSSHFAEGTERFQQYLLPDESILWTGRPLTRIVFHKSDWYAIPFSLLWGGFAIFWEYGVATDPQQGDQSVLTPSHTHFHFDNFMLLFGIPFVLAGLYIIFGRFFYTAWKKGRTFYAVTNKRVLVLNTAPNRKLVDAFFPALTSVSLATRSDGAGTVEFAPETDSMSWFGRGRRNNIQMDIDLGRLVFYDVDNVRDVYQLIQAQRARYSSAGDTVYRPR</sequence>
<protein>
    <recommendedName>
        <fullName evidence="4">DUF304 domain-containing protein</fullName>
    </recommendedName>
</protein>
<keyword evidence="1" id="KW-1133">Transmembrane helix</keyword>
<evidence type="ECO:0000256" key="1">
    <source>
        <dbReference type="SAM" id="Phobius"/>
    </source>
</evidence>
<gene>
    <name evidence="2" type="ORF">GCM10011507_22070</name>
</gene>
<dbReference type="RefSeq" id="WP_188759325.1">
    <property type="nucleotide sequence ID" value="NZ_BMJB01000001.1"/>
</dbReference>
<dbReference type="Proteomes" id="UP000648801">
    <property type="component" value="Unassembled WGS sequence"/>
</dbReference>
<dbReference type="EMBL" id="BMJB01000001">
    <property type="protein sequence ID" value="GGA70068.1"/>
    <property type="molecule type" value="Genomic_DNA"/>
</dbReference>
<feature type="transmembrane region" description="Helical" evidence="1">
    <location>
        <begin position="42"/>
        <end position="60"/>
    </location>
</feature>
<reference evidence="2" key="1">
    <citation type="journal article" date="2014" name="Int. J. Syst. Evol. Microbiol.">
        <title>Complete genome sequence of Corynebacterium casei LMG S-19264T (=DSM 44701T), isolated from a smear-ripened cheese.</title>
        <authorList>
            <consortium name="US DOE Joint Genome Institute (JGI-PGF)"/>
            <person name="Walter F."/>
            <person name="Albersmeier A."/>
            <person name="Kalinowski J."/>
            <person name="Ruckert C."/>
        </authorList>
    </citation>
    <scope>NUCLEOTIDE SEQUENCE</scope>
    <source>
        <strain evidence="2">CGMCC 1.15447</strain>
    </source>
</reference>
<feature type="transmembrane region" description="Helical" evidence="1">
    <location>
        <begin position="86"/>
        <end position="108"/>
    </location>
</feature>
<dbReference type="AlphaFoldDB" id="A0A916RTW7"/>
<evidence type="ECO:0008006" key="4">
    <source>
        <dbReference type="Google" id="ProtNLM"/>
    </source>
</evidence>
<keyword evidence="1" id="KW-0812">Transmembrane</keyword>
<keyword evidence="1" id="KW-0472">Membrane</keyword>
<organism evidence="2 3">
    <name type="scientific">Edaphobacter acidisoli</name>
    <dbReference type="NCBI Taxonomy" id="2040573"/>
    <lineage>
        <taxon>Bacteria</taxon>
        <taxon>Pseudomonadati</taxon>
        <taxon>Acidobacteriota</taxon>
        <taxon>Terriglobia</taxon>
        <taxon>Terriglobales</taxon>
        <taxon>Acidobacteriaceae</taxon>
        <taxon>Edaphobacter</taxon>
    </lineage>
</organism>
<accession>A0A916RTW7</accession>
<keyword evidence="3" id="KW-1185">Reference proteome</keyword>